<evidence type="ECO:0000313" key="1">
    <source>
        <dbReference type="EMBL" id="WGH74351.1"/>
    </source>
</evidence>
<dbReference type="Proteomes" id="UP001232001">
    <property type="component" value="Chromosome"/>
</dbReference>
<protein>
    <submittedName>
        <fullName evidence="1">Uncharacterized protein</fullName>
    </submittedName>
</protein>
<organism evidence="1 2">
    <name type="scientific">Tenacibaculum tangerinum</name>
    <dbReference type="NCBI Taxonomy" id="3038772"/>
    <lineage>
        <taxon>Bacteria</taxon>
        <taxon>Pseudomonadati</taxon>
        <taxon>Bacteroidota</taxon>
        <taxon>Flavobacteriia</taxon>
        <taxon>Flavobacteriales</taxon>
        <taxon>Flavobacteriaceae</taxon>
        <taxon>Tenacibaculum</taxon>
    </lineage>
</organism>
<proteinExistence type="predicted"/>
<sequence length="142" mass="16477">MKNKKITYILVFILIVLSLLLLYLYSFATGVKLDVEKNEIFQGSRTTAIVKKAQNCFDSGLLNGVCAENEEDNALFEIKDDTLRYVEYYDTPYLVFIKKNKLTIRYLDNKILSESLVLKLSKDSLVLKTNEEKPLRLINRKE</sequence>
<keyword evidence="2" id="KW-1185">Reference proteome</keyword>
<gene>
    <name evidence="1" type="ORF">P8625_09520</name>
</gene>
<evidence type="ECO:0000313" key="2">
    <source>
        <dbReference type="Proteomes" id="UP001232001"/>
    </source>
</evidence>
<dbReference type="RefSeq" id="WP_279650233.1">
    <property type="nucleotide sequence ID" value="NZ_CP122539.1"/>
</dbReference>
<dbReference type="EMBL" id="CP122539">
    <property type="protein sequence ID" value="WGH74351.1"/>
    <property type="molecule type" value="Genomic_DNA"/>
</dbReference>
<accession>A0ABY8KYN4</accession>
<name>A0ABY8KYN4_9FLAO</name>
<reference evidence="1 2" key="1">
    <citation type="submission" date="2023-04" db="EMBL/GenBank/DDBJ databases">
        <title>Tenacibaculum tangerinum sp. nov., isolated from sea tidal flat of South Korea.</title>
        <authorList>
            <person name="Lee S.H."/>
            <person name="Kim J.-J."/>
        </authorList>
    </citation>
    <scope>NUCLEOTIDE SEQUENCE [LARGE SCALE GENOMIC DNA]</scope>
    <source>
        <strain evidence="1 2">GRR-S3-23</strain>
    </source>
</reference>